<organism evidence="1 2">
    <name type="scientific">Haemophilus influenzae</name>
    <dbReference type="NCBI Taxonomy" id="727"/>
    <lineage>
        <taxon>Bacteria</taxon>
        <taxon>Pseudomonadati</taxon>
        <taxon>Pseudomonadota</taxon>
        <taxon>Gammaproteobacteria</taxon>
        <taxon>Pasteurellales</taxon>
        <taxon>Pasteurellaceae</taxon>
        <taxon>Haemophilus</taxon>
    </lineage>
</organism>
<comment type="caution">
    <text evidence="1">The sequence shown here is derived from an EMBL/GenBank/DDBJ whole genome shotgun (WGS) entry which is preliminary data.</text>
</comment>
<gene>
    <name evidence="1" type="ORF">NTHI1209_01910</name>
</gene>
<evidence type="ECO:0000313" key="1">
    <source>
        <dbReference type="EMBL" id="KIS36269.1"/>
    </source>
</evidence>
<dbReference type="EMBL" id="JMQP01000002">
    <property type="protein sequence ID" value="KIS36269.1"/>
    <property type="molecule type" value="Genomic_DNA"/>
</dbReference>
<sequence length="45" mass="5250">METSPLVCSARNSLLFELNDKILKIFQQIRIKNGKNLVSKLSRRF</sequence>
<name>A0A158SZH5_HAEIF</name>
<evidence type="ECO:0000313" key="2">
    <source>
        <dbReference type="Proteomes" id="UP000050700"/>
    </source>
</evidence>
<dbReference type="AlphaFoldDB" id="A0A158SZH5"/>
<protein>
    <submittedName>
        <fullName evidence="1">Uncharacterized protein</fullName>
    </submittedName>
</protein>
<reference evidence="1 2" key="1">
    <citation type="submission" date="2014-05" db="EMBL/GenBank/DDBJ databases">
        <title>Methylome analysis of the phasevarions of Haemophilus influenzae.</title>
        <authorList>
            <person name="Atack J.M."/>
            <person name="Fox K.L."/>
            <person name="Power P.M."/>
            <person name="Clark T."/>
            <person name="Jurcisek J."/>
            <person name="Korlach J."/>
            <person name="Bakaletz L.O."/>
            <person name="Jennings M.P."/>
        </authorList>
    </citation>
    <scope>NUCLEOTIDE SEQUENCE [LARGE SCALE GENOMIC DNA]</scope>
    <source>
        <strain evidence="1 2">1209</strain>
    </source>
</reference>
<dbReference type="Proteomes" id="UP000050700">
    <property type="component" value="Unassembled WGS sequence"/>
</dbReference>
<proteinExistence type="predicted"/>
<accession>A0A158SZH5</accession>